<dbReference type="GO" id="GO:0005524">
    <property type="term" value="F:ATP binding"/>
    <property type="evidence" value="ECO:0007669"/>
    <property type="project" value="InterPro"/>
</dbReference>
<proteinExistence type="predicted"/>
<accession>A0A9P4QNB5</accession>
<dbReference type="Pfam" id="PF00069">
    <property type="entry name" value="Pkinase"/>
    <property type="match status" value="1"/>
</dbReference>
<feature type="non-terminal residue" evidence="2">
    <location>
        <position position="388"/>
    </location>
</feature>
<dbReference type="AlphaFoldDB" id="A0A9P4QNB5"/>
<gene>
    <name evidence="2" type="ORF">EJ04DRAFT_395016</name>
</gene>
<dbReference type="EMBL" id="ML996295">
    <property type="protein sequence ID" value="KAF2728104.1"/>
    <property type="molecule type" value="Genomic_DNA"/>
</dbReference>
<keyword evidence="2" id="KW-0808">Transferase</keyword>
<reference evidence="2" key="1">
    <citation type="journal article" date="2020" name="Stud. Mycol.">
        <title>101 Dothideomycetes genomes: a test case for predicting lifestyles and emergence of pathogens.</title>
        <authorList>
            <person name="Haridas S."/>
            <person name="Albert R."/>
            <person name="Binder M."/>
            <person name="Bloem J."/>
            <person name="Labutti K."/>
            <person name="Salamov A."/>
            <person name="Andreopoulos B."/>
            <person name="Baker S."/>
            <person name="Barry K."/>
            <person name="Bills G."/>
            <person name="Bluhm B."/>
            <person name="Cannon C."/>
            <person name="Castanera R."/>
            <person name="Culley D."/>
            <person name="Daum C."/>
            <person name="Ezra D."/>
            <person name="Gonzalez J."/>
            <person name="Henrissat B."/>
            <person name="Kuo A."/>
            <person name="Liang C."/>
            <person name="Lipzen A."/>
            <person name="Lutzoni F."/>
            <person name="Magnuson J."/>
            <person name="Mondo S."/>
            <person name="Nolan M."/>
            <person name="Ohm R."/>
            <person name="Pangilinan J."/>
            <person name="Park H.-J."/>
            <person name="Ramirez L."/>
            <person name="Alfaro M."/>
            <person name="Sun H."/>
            <person name="Tritt A."/>
            <person name="Yoshinaga Y."/>
            <person name="Zwiers L.-H."/>
            <person name="Turgeon B."/>
            <person name="Goodwin S."/>
            <person name="Spatafora J."/>
            <person name="Crous P."/>
            <person name="Grigoriev I."/>
        </authorList>
    </citation>
    <scope>NUCLEOTIDE SEQUENCE</scope>
    <source>
        <strain evidence="2">CBS 125425</strain>
    </source>
</reference>
<dbReference type="GO" id="GO:0004674">
    <property type="term" value="F:protein serine/threonine kinase activity"/>
    <property type="evidence" value="ECO:0007669"/>
    <property type="project" value="TreeGrafter"/>
</dbReference>
<dbReference type="PANTHER" id="PTHR24359:SF37">
    <property type="entry name" value="PROTEIN KINASE DOMAIN-CONTAINING PROTEIN"/>
    <property type="match status" value="1"/>
</dbReference>
<protein>
    <submittedName>
        <fullName evidence="2">Kinase-like protein</fullName>
    </submittedName>
</protein>
<dbReference type="Proteomes" id="UP000799444">
    <property type="component" value="Unassembled WGS sequence"/>
</dbReference>
<sequence>CVRSRLEKEVEKALVWSQFDNEEYLPLDSFESIFNIKSIALLLDETYDLATDEELQEKFASIVDRKSGRSRRRILGVLVLMSRVAHIEYFFRKDIWDDQLPLERLPGSSMGCVRTRSSENYNLMKDWSRNDSTLFYSFQKIFFIPFFDIQENRLCSYELESNIRLPWKSVINPVFALKAIEAGDHKAYKDELSALEKTCAQVQKEKHLIKLLLTFRHGEKFYLLFEWADGNLDEFWKTRSFRPPRERWAAEQCLGLAKAVRRIHGLTTWQKRERSSSVGSLIEAERDWGRHGDIKPENILWFQEYGNDRNLLVVSDLGLTRYHSQFSKSFVPRSHIDGCSWAYRPPELDMNEGISQKYDIWSLGCVFLEFCVWYLQGYDEVERFSLQR</sequence>
<feature type="non-terminal residue" evidence="2">
    <location>
        <position position="1"/>
    </location>
</feature>
<organism evidence="2 3">
    <name type="scientific">Polyplosphaeria fusca</name>
    <dbReference type="NCBI Taxonomy" id="682080"/>
    <lineage>
        <taxon>Eukaryota</taxon>
        <taxon>Fungi</taxon>
        <taxon>Dikarya</taxon>
        <taxon>Ascomycota</taxon>
        <taxon>Pezizomycotina</taxon>
        <taxon>Dothideomycetes</taxon>
        <taxon>Pleosporomycetidae</taxon>
        <taxon>Pleosporales</taxon>
        <taxon>Tetraplosphaeriaceae</taxon>
        <taxon>Polyplosphaeria</taxon>
    </lineage>
</organism>
<evidence type="ECO:0000259" key="1">
    <source>
        <dbReference type="PROSITE" id="PS50011"/>
    </source>
</evidence>
<evidence type="ECO:0000313" key="3">
    <source>
        <dbReference type="Proteomes" id="UP000799444"/>
    </source>
</evidence>
<dbReference type="InterPro" id="IPR000719">
    <property type="entry name" value="Prot_kinase_dom"/>
</dbReference>
<dbReference type="SMART" id="SM00220">
    <property type="entry name" value="S_TKc"/>
    <property type="match status" value="1"/>
</dbReference>
<keyword evidence="2" id="KW-0418">Kinase</keyword>
<evidence type="ECO:0000313" key="2">
    <source>
        <dbReference type="EMBL" id="KAF2728104.1"/>
    </source>
</evidence>
<keyword evidence="3" id="KW-1185">Reference proteome</keyword>
<comment type="caution">
    <text evidence="2">The sequence shown here is derived from an EMBL/GenBank/DDBJ whole genome shotgun (WGS) entry which is preliminary data.</text>
</comment>
<dbReference type="PANTHER" id="PTHR24359">
    <property type="entry name" value="SERINE/THREONINE-PROTEIN KINASE SBK1"/>
    <property type="match status" value="1"/>
</dbReference>
<dbReference type="PROSITE" id="PS50011">
    <property type="entry name" value="PROTEIN_KINASE_DOM"/>
    <property type="match status" value="1"/>
</dbReference>
<name>A0A9P4QNB5_9PLEO</name>
<dbReference type="OrthoDB" id="1046782at2759"/>
<dbReference type="InterPro" id="IPR011009">
    <property type="entry name" value="Kinase-like_dom_sf"/>
</dbReference>
<feature type="domain" description="Protein kinase" evidence="1">
    <location>
        <begin position="121"/>
        <end position="388"/>
    </location>
</feature>
<dbReference type="Gene3D" id="1.10.510.10">
    <property type="entry name" value="Transferase(Phosphotransferase) domain 1"/>
    <property type="match status" value="1"/>
</dbReference>
<dbReference type="SUPFAM" id="SSF56112">
    <property type="entry name" value="Protein kinase-like (PK-like)"/>
    <property type="match status" value="1"/>
</dbReference>